<dbReference type="InterPro" id="IPR014284">
    <property type="entry name" value="RNA_pol_sigma-70_dom"/>
</dbReference>
<evidence type="ECO:0000259" key="1">
    <source>
        <dbReference type="Pfam" id="PF04545"/>
    </source>
</evidence>
<reference evidence="2 3" key="1">
    <citation type="journal article" date="2014" name="Int. J. Syst. Evol. Microbiol.">
        <title>Lysinibacillus halotolerans sp. nov., isolated from saline-alkaline soil.</title>
        <authorList>
            <person name="Kong D."/>
            <person name="Wang Y."/>
            <person name="Zhao B."/>
            <person name="Li Y."/>
            <person name="Song J."/>
            <person name="Zhai Y."/>
            <person name="Zhang C."/>
            <person name="Wang H."/>
            <person name="Chen X."/>
            <person name="Zhao B."/>
            <person name="Ruan Z."/>
        </authorList>
    </citation>
    <scope>NUCLEOTIDE SEQUENCE [LARGE SCALE GENOMIC DNA]</scope>
    <source>
        <strain evidence="2 3">MCCC 1A12703</strain>
    </source>
</reference>
<feature type="domain" description="RNA polymerase sigma-70 region 4" evidence="1">
    <location>
        <begin position="132"/>
        <end position="180"/>
    </location>
</feature>
<dbReference type="InterPro" id="IPR013324">
    <property type="entry name" value="RNA_pol_sigma_r3/r4-like"/>
</dbReference>
<protein>
    <submittedName>
        <fullName evidence="2">Sigma-70 family RNA polymerase sigma factor</fullName>
    </submittedName>
</protein>
<dbReference type="AlphaFoldDB" id="A0A3M8HCI9"/>
<proteinExistence type="predicted"/>
<gene>
    <name evidence="2" type="ORF">EC501_06125</name>
</gene>
<accession>A0A3M8HCI9</accession>
<dbReference type="InterPro" id="IPR007630">
    <property type="entry name" value="RNA_pol_sigma70_r4"/>
</dbReference>
<evidence type="ECO:0000313" key="3">
    <source>
        <dbReference type="Proteomes" id="UP000279909"/>
    </source>
</evidence>
<keyword evidence="3" id="KW-1185">Reference proteome</keyword>
<dbReference type="GO" id="GO:0006352">
    <property type="term" value="P:DNA-templated transcription initiation"/>
    <property type="evidence" value="ECO:0007669"/>
    <property type="project" value="InterPro"/>
</dbReference>
<organism evidence="2 3">
    <name type="scientific">Lysinibacillus halotolerans</name>
    <dbReference type="NCBI Taxonomy" id="1368476"/>
    <lineage>
        <taxon>Bacteria</taxon>
        <taxon>Bacillati</taxon>
        <taxon>Bacillota</taxon>
        <taxon>Bacilli</taxon>
        <taxon>Bacillales</taxon>
        <taxon>Bacillaceae</taxon>
        <taxon>Lysinibacillus</taxon>
    </lineage>
</organism>
<dbReference type="SUPFAM" id="SSF88659">
    <property type="entry name" value="Sigma3 and sigma4 domains of RNA polymerase sigma factors"/>
    <property type="match status" value="1"/>
</dbReference>
<dbReference type="NCBIfam" id="TIGR02937">
    <property type="entry name" value="sigma70-ECF"/>
    <property type="match status" value="1"/>
</dbReference>
<name>A0A3M8HCI9_9BACI</name>
<comment type="caution">
    <text evidence="2">The sequence shown here is derived from an EMBL/GenBank/DDBJ whole genome shotgun (WGS) entry which is preliminary data.</text>
</comment>
<dbReference type="Gene3D" id="1.20.140.160">
    <property type="match status" value="1"/>
</dbReference>
<evidence type="ECO:0000313" key="2">
    <source>
        <dbReference type="EMBL" id="RND00083.1"/>
    </source>
</evidence>
<dbReference type="Proteomes" id="UP000279909">
    <property type="component" value="Unassembled WGS sequence"/>
</dbReference>
<dbReference type="EMBL" id="RHLQ01000010">
    <property type="protein sequence ID" value="RND00083.1"/>
    <property type="molecule type" value="Genomic_DNA"/>
</dbReference>
<dbReference type="Pfam" id="PF04545">
    <property type="entry name" value="Sigma70_r4"/>
    <property type="match status" value="1"/>
</dbReference>
<dbReference type="GO" id="GO:0003700">
    <property type="term" value="F:DNA-binding transcription factor activity"/>
    <property type="evidence" value="ECO:0007669"/>
    <property type="project" value="InterPro"/>
</dbReference>
<sequence length="185" mass="21882">MMIVEIQFKNPLLKAFLADAEHLELYKQYCRTPNDCIKQMINDRFIQFYIRIRAVAYFSKIIHYTARNFDIERRKYDQRYVLNLDSTGNESNNEGSITLKELIVDESATKSFYEQIEDDLEQHIQNPNLYKAILSLNERQKHILYLSFIINYSDTEISKKLNVTQQAISKSKNNALAKVRRMIDA</sequence>